<name>B1Y3T6_LEPCP</name>
<reference evidence="2 3" key="1">
    <citation type="submission" date="2008-03" db="EMBL/GenBank/DDBJ databases">
        <title>Complete sequence of Leptothrix cholodnii SP-6.</title>
        <authorList>
            <consortium name="US DOE Joint Genome Institute"/>
            <person name="Copeland A."/>
            <person name="Lucas S."/>
            <person name="Lapidus A."/>
            <person name="Glavina del Rio T."/>
            <person name="Dalin E."/>
            <person name="Tice H."/>
            <person name="Bruce D."/>
            <person name="Goodwin L."/>
            <person name="Pitluck S."/>
            <person name="Chertkov O."/>
            <person name="Brettin T."/>
            <person name="Detter J.C."/>
            <person name="Han C."/>
            <person name="Kuske C.R."/>
            <person name="Schmutz J."/>
            <person name="Larimer F."/>
            <person name="Land M."/>
            <person name="Hauser L."/>
            <person name="Kyrpides N."/>
            <person name="Lykidis A."/>
            <person name="Emerson D."/>
            <person name="Richardson P."/>
        </authorList>
    </citation>
    <scope>NUCLEOTIDE SEQUENCE [LARGE SCALE GENOMIC DNA]</scope>
    <source>
        <strain evidence="3">ATCC 51168 / LMG 8142 / SP-6</strain>
    </source>
</reference>
<dbReference type="KEGG" id="lch:Lcho_1061"/>
<dbReference type="RefSeq" id="WP_012346092.1">
    <property type="nucleotide sequence ID" value="NC_010524.1"/>
</dbReference>
<protein>
    <recommendedName>
        <fullName evidence="4">DUF2782 domain-containing protein</fullName>
    </recommendedName>
</protein>
<dbReference type="HOGENOM" id="CLU_141624_0_0_4"/>
<feature type="chain" id="PRO_5002771142" description="DUF2782 domain-containing protein" evidence="1">
    <location>
        <begin position="21"/>
        <end position="111"/>
    </location>
</feature>
<gene>
    <name evidence="2" type="ordered locus">Lcho_1061</name>
</gene>
<proteinExistence type="predicted"/>
<dbReference type="STRING" id="395495.Lcho_1061"/>
<accession>B1Y3T6</accession>
<dbReference type="EMBL" id="CP001013">
    <property type="protein sequence ID" value="ACB33330.1"/>
    <property type="molecule type" value="Genomic_DNA"/>
</dbReference>
<evidence type="ECO:0000313" key="3">
    <source>
        <dbReference type="Proteomes" id="UP000001693"/>
    </source>
</evidence>
<feature type="signal peptide" evidence="1">
    <location>
        <begin position="1"/>
        <end position="20"/>
    </location>
</feature>
<dbReference type="AlphaFoldDB" id="B1Y3T6"/>
<sequence length="111" mass="11650" precursor="true">MSPRPALVGLLLAAATLPLAAQTAVPAPPVLAQPQAGAWPEPRAEHVVIDEKGSRIDELHVGGEVRSIQVQPKNGGKAYEIMPATGGRDLSNSHSNSRGTAGQRVWSVLKF</sequence>
<evidence type="ECO:0000313" key="2">
    <source>
        <dbReference type="EMBL" id="ACB33330.1"/>
    </source>
</evidence>
<dbReference type="eggNOG" id="ENOG503361Z">
    <property type="taxonomic scope" value="Bacteria"/>
</dbReference>
<evidence type="ECO:0008006" key="4">
    <source>
        <dbReference type="Google" id="ProtNLM"/>
    </source>
</evidence>
<keyword evidence="3" id="KW-1185">Reference proteome</keyword>
<dbReference type="Proteomes" id="UP000001693">
    <property type="component" value="Chromosome"/>
</dbReference>
<organism evidence="2 3">
    <name type="scientific">Leptothrix cholodnii (strain ATCC 51168 / LMG 8142 / SP-6)</name>
    <name type="common">Leptothrix discophora (strain SP-6)</name>
    <dbReference type="NCBI Taxonomy" id="395495"/>
    <lineage>
        <taxon>Bacteria</taxon>
        <taxon>Pseudomonadati</taxon>
        <taxon>Pseudomonadota</taxon>
        <taxon>Betaproteobacteria</taxon>
        <taxon>Burkholderiales</taxon>
        <taxon>Sphaerotilaceae</taxon>
        <taxon>Leptothrix</taxon>
    </lineage>
</organism>
<dbReference type="OrthoDB" id="8688876at2"/>
<keyword evidence="1" id="KW-0732">Signal</keyword>
<evidence type="ECO:0000256" key="1">
    <source>
        <dbReference type="SAM" id="SignalP"/>
    </source>
</evidence>
<dbReference type="Gene3D" id="2.20.130.30">
    <property type="entry name" value="Protein of unknown function DUF2782"/>
    <property type="match status" value="1"/>
</dbReference>